<dbReference type="Gene3D" id="3.90.550.10">
    <property type="entry name" value="Spore Coat Polysaccharide Biosynthesis Protein SpsA, Chain A"/>
    <property type="match status" value="1"/>
</dbReference>
<evidence type="ECO:0000256" key="1">
    <source>
        <dbReference type="ARBA" id="ARBA00001946"/>
    </source>
</evidence>
<keyword evidence="6" id="KW-0548">Nucleotidyltransferase</keyword>
<organism evidence="13 14">
    <name type="scientific">Desulfuribacillus stibiiarsenatis</name>
    <dbReference type="NCBI Taxonomy" id="1390249"/>
    <lineage>
        <taxon>Bacteria</taxon>
        <taxon>Bacillati</taxon>
        <taxon>Bacillota</taxon>
        <taxon>Desulfuribacillia</taxon>
        <taxon>Desulfuribacillales</taxon>
        <taxon>Desulfuribacillaceae</taxon>
        <taxon>Desulfuribacillus</taxon>
    </lineage>
</organism>
<evidence type="ECO:0000256" key="4">
    <source>
        <dbReference type="ARBA" id="ARBA00017654"/>
    </source>
</evidence>
<evidence type="ECO:0000256" key="11">
    <source>
        <dbReference type="ARBA" id="ARBA00049336"/>
    </source>
</evidence>
<evidence type="ECO:0000259" key="12">
    <source>
        <dbReference type="Pfam" id="PF00483"/>
    </source>
</evidence>
<sequence length="243" mass="27024">MKGVILAGGLGTRLYPLTKITNKHLLPVGKEPMILNPVKQLISAGINNILVVTSKEHMGDVVRLLGSGRDYGCSFTFKVQEEAKGIANALLLAEDFVNKDSITVILGDNIATHSIKPYVDNFIRQESGAKVLLRKVSDPERYGVAALDEQNVIEIEEKPNKPKSDYAVIGIYMFDHKVFDIIKSIRPSSRGEYEITSVNNVYLEKKELTYDILGGEWTDAGTFESLQYANEILLKYDNTIIDS</sequence>
<keyword evidence="5" id="KW-0808">Transferase</keyword>
<dbReference type="EMBL" id="MJAT01000001">
    <property type="protein sequence ID" value="OEH86737.1"/>
    <property type="molecule type" value="Genomic_DNA"/>
</dbReference>
<protein>
    <recommendedName>
        <fullName evidence="4">Glucose-1-phosphate thymidylyltransferase</fullName>
        <ecNumber evidence="3">2.7.7.24</ecNumber>
    </recommendedName>
    <alternativeName>
        <fullName evidence="10">dTDP-glucose pyrophosphorylase</fullName>
    </alternativeName>
    <alternativeName>
        <fullName evidence="9">dTDP-glucose synthase</fullName>
    </alternativeName>
</protein>
<dbReference type="Pfam" id="PF00483">
    <property type="entry name" value="NTP_transferase"/>
    <property type="match status" value="1"/>
</dbReference>
<keyword evidence="13" id="KW-0167">Capsid protein</keyword>
<gene>
    <name evidence="13" type="ORF">BHU72_00220</name>
</gene>
<comment type="cofactor">
    <cofactor evidence="1">
        <name>Mg(2+)</name>
        <dbReference type="ChEBI" id="CHEBI:18420"/>
    </cofactor>
</comment>
<dbReference type="Proteomes" id="UP000095255">
    <property type="component" value="Unassembled WGS sequence"/>
</dbReference>
<dbReference type="InterPro" id="IPR005907">
    <property type="entry name" value="G1P_thy_trans_s"/>
</dbReference>
<evidence type="ECO:0000256" key="7">
    <source>
        <dbReference type="ARBA" id="ARBA00022723"/>
    </source>
</evidence>
<dbReference type="OrthoDB" id="9803871at2"/>
<dbReference type="SUPFAM" id="SSF53448">
    <property type="entry name" value="Nucleotide-diphospho-sugar transferases"/>
    <property type="match status" value="1"/>
</dbReference>
<dbReference type="RefSeq" id="WP_069700614.1">
    <property type="nucleotide sequence ID" value="NZ_MJAT01000001.1"/>
</dbReference>
<dbReference type="PANTHER" id="PTHR43532">
    <property type="entry name" value="GLUCOSE-1-PHOSPHATE THYMIDYLYLTRANSFERASE"/>
    <property type="match status" value="1"/>
</dbReference>
<evidence type="ECO:0000256" key="8">
    <source>
        <dbReference type="ARBA" id="ARBA00022842"/>
    </source>
</evidence>
<accession>A0A1E5L9A1</accession>
<comment type="catalytic activity">
    <reaction evidence="11">
        <text>dTTP + alpha-D-glucose 1-phosphate + H(+) = dTDP-alpha-D-glucose + diphosphate</text>
        <dbReference type="Rhea" id="RHEA:15225"/>
        <dbReference type="ChEBI" id="CHEBI:15378"/>
        <dbReference type="ChEBI" id="CHEBI:33019"/>
        <dbReference type="ChEBI" id="CHEBI:37568"/>
        <dbReference type="ChEBI" id="CHEBI:57477"/>
        <dbReference type="ChEBI" id="CHEBI:58601"/>
        <dbReference type="EC" id="2.7.7.24"/>
    </reaction>
</comment>
<comment type="caution">
    <text evidence="13">The sequence shown here is derived from an EMBL/GenBank/DDBJ whole genome shotgun (WGS) entry which is preliminary data.</text>
</comment>
<evidence type="ECO:0000313" key="13">
    <source>
        <dbReference type="EMBL" id="OEH86737.1"/>
    </source>
</evidence>
<evidence type="ECO:0000256" key="9">
    <source>
        <dbReference type="ARBA" id="ARBA00032492"/>
    </source>
</evidence>
<dbReference type="GO" id="GO:0046872">
    <property type="term" value="F:metal ion binding"/>
    <property type="evidence" value="ECO:0007669"/>
    <property type="project" value="UniProtKB-KW"/>
</dbReference>
<reference evidence="13 14" key="1">
    <citation type="submission" date="2016-09" db="EMBL/GenBank/DDBJ databases">
        <title>Desulfuribacillus arsenicus sp. nov., an obligately anaerobic, dissimilatory arsenic- and antimonate-reducing bacterium isolated from anoxic sediments.</title>
        <authorList>
            <person name="Abin C.A."/>
            <person name="Hollibaugh J.T."/>
        </authorList>
    </citation>
    <scope>NUCLEOTIDE SEQUENCE [LARGE SCALE GENOMIC DNA]</scope>
    <source>
        <strain evidence="13 14">MLFW-2</strain>
    </source>
</reference>
<name>A0A1E5L9A1_9FIRM</name>
<dbReference type="STRING" id="1390249.BHU72_00220"/>
<evidence type="ECO:0000256" key="3">
    <source>
        <dbReference type="ARBA" id="ARBA00012461"/>
    </source>
</evidence>
<dbReference type="PANTHER" id="PTHR43532:SF1">
    <property type="entry name" value="GLUCOSE-1-PHOSPHATE THYMIDYLYLTRANSFERASE 1"/>
    <property type="match status" value="1"/>
</dbReference>
<proteinExistence type="inferred from homology"/>
<dbReference type="EC" id="2.7.7.24" evidence="3"/>
<keyword evidence="8" id="KW-0460">Magnesium</keyword>
<dbReference type="InterPro" id="IPR005835">
    <property type="entry name" value="NTP_transferase_dom"/>
</dbReference>
<evidence type="ECO:0000313" key="14">
    <source>
        <dbReference type="Proteomes" id="UP000095255"/>
    </source>
</evidence>
<evidence type="ECO:0000256" key="2">
    <source>
        <dbReference type="ARBA" id="ARBA00010480"/>
    </source>
</evidence>
<dbReference type="AlphaFoldDB" id="A0A1E5L9A1"/>
<comment type="similarity">
    <text evidence="2">Belongs to the glucose-1-phosphate thymidylyltransferase family.</text>
</comment>
<evidence type="ECO:0000256" key="6">
    <source>
        <dbReference type="ARBA" id="ARBA00022695"/>
    </source>
</evidence>
<evidence type="ECO:0000256" key="10">
    <source>
        <dbReference type="ARBA" id="ARBA00032598"/>
    </source>
</evidence>
<keyword evidence="14" id="KW-1185">Reference proteome</keyword>
<keyword evidence="13" id="KW-0946">Virion</keyword>
<keyword evidence="7" id="KW-0479">Metal-binding</keyword>
<dbReference type="GO" id="GO:0008879">
    <property type="term" value="F:glucose-1-phosphate thymidylyltransferase activity"/>
    <property type="evidence" value="ECO:0007669"/>
    <property type="project" value="UniProtKB-EC"/>
</dbReference>
<evidence type="ECO:0000256" key="5">
    <source>
        <dbReference type="ARBA" id="ARBA00022679"/>
    </source>
</evidence>
<feature type="domain" description="Nucleotidyl transferase" evidence="12">
    <location>
        <begin position="2"/>
        <end position="234"/>
    </location>
</feature>
<dbReference type="InterPro" id="IPR029044">
    <property type="entry name" value="Nucleotide-diphossugar_trans"/>
</dbReference>